<comment type="caution">
    <text evidence="3">The sequence shown here is derived from an EMBL/GenBank/DDBJ whole genome shotgun (WGS) entry which is preliminary data.</text>
</comment>
<dbReference type="PANTHER" id="PTHR12052">
    <property type="entry name" value="THIOREDOXIN-LIKE PROTEN 4A, 4B"/>
    <property type="match status" value="1"/>
</dbReference>
<dbReference type="PANTHER" id="PTHR12052:SF5">
    <property type="entry name" value="THIOREDOXIN-LIKE PROTEIN 4A"/>
    <property type="match status" value="1"/>
</dbReference>
<dbReference type="GO" id="GO:0005681">
    <property type="term" value="C:spliceosomal complex"/>
    <property type="evidence" value="ECO:0007669"/>
    <property type="project" value="TreeGrafter"/>
</dbReference>
<dbReference type="AlphaFoldDB" id="A0A445HJS4"/>
<gene>
    <name evidence="3" type="ORF">D0Y65_033171</name>
</gene>
<comment type="subcellular location">
    <subcellularLocation>
        <location evidence="1">Nucleus</location>
    </subcellularLocation>
</comment>
<evidence type="ECO:0000256" key="2">
    <source>
        <dbReference type="ARBA" id="ARBA00023242"/>
    </source>
</evidence>
<proteinExistence type="predicted"/>
<name>A0A445HJS4_GLYSO</name>
<dbReference type="InterPro" id="IPR004123">
    <property type="entry name" value="Dim1"/>
</dbReference>
<keyword evidence="4" id="KW-1185">Reference proteome</keyword>
<evidence type="ECO:0000313" key="4">
    <source>
        <dbReference type="Proteomes" id="UP000289340"/>
    </source>
</evidence>
<organism evidence="3 4">
    <name type="scientific">Glycine soja</name>
    <name type="common">Wild soybean</name>
    <dbReference type="NCBI Taxonomy" id="3848"/>
    <lineage>
        <taxon>Eukaryota</taxon>
        <taxon>Viridiplantae</taxon>
        <taxon>Streptophyta</taxon>
        <taxon>Embryophyta</taxon>
        <taxon>Tracheophyta</taxon>
        <taxon>Spermatophyta</taxon>
        <taxon>Magnoliopsida</taxon>
        <taxon>eudicotyledons</taxon>
        <taxon>Gunneridae</taxon>
        <taxon>Pentapetalae</taxon>
        <taxon>rosids</taxon>
        <taxon>fabids</taxon>
        <taxon>Fabales</taxon>
        <taxon>Fabaceae</taxon>
        <taxon>Papilionoideae</taxon>
        <taxon>50 kb inversion clade</taxon>
        <taxon>NPAAA clade</taxon>
        <taxon>indigoferoid/millettioid clade</taxon>
        <taxon>Phaseoleae</taxon>
        <taxon>Glycine</taxon>
        <taxon>Glycine subgen. Soja</taxon>
    </lineage>
</organism>
<feature type="non-terminal residue" evidence="3">
    <location>
        <position position="1"/>
    </location>
</feature>
<protein>
    <submittedName>
        <fullName evidence="3">Thioredoxin-like protein YLS8</fullName>
    </submittedName>
</protein>
<reference evidence="3 4" key="1">
    <citation type="submission" date="2018-09" db="EMBL/GenBank/DDBJ databases">
        <title>A high-quality reference genome of wild soybean provides a powerful tool to mine soybean genomes.</title>
        <authorList>
            <person name="Xie M."/>
            <person name="Chung C.Y.L."/>
            <person name="Li M.-W."/>
            <person name="Wong F.-L."/>
            <person name="Chan T.-F."/>
            <person name="Lam H.-M."/>
        </authorList>
    </citation>
    <scope>NUCLEOTIDE SEQUENCE [LARGE SCALE GENOMIC DNA]</scope>
    <source>
        <strain evidence="4">cv. W05</strain>
        <tissue evidence="3">Hypocotyl of etiolated seedlings</tissue>
    </source>
</reference>
<dbReference type="GO" id="GO:0046540">
    <property type="term" value="C:U4/U6 x U5 tri-snRNP complex"/>
    <property type="evidence" value="ECO:0007669"/>
    <property type="project" value="InterPro"/>
</dbReference>
<dbReference type="Proteomes" id="UP000289340">
    <property type="component" value="Chromosome 12"/>
</dbReference>
<dbReference type="EMBL" id="QZWG01000012">
    <property type="protein sequence ID" value="RZB73929.1"/>
    <property type="molecule type" value="Genomic_DNA"/>
</dbReference>
<keyword evidence="2" id="KW-0539">Nucleus</keyword>
<evidence type="ECO:0000256" key="1">
    <source>
        <dbReference type="ARBA" id="ARBA00004123"/>
    </source>
</evidence>
<dbReference type="GO" id="GO:0000398">
    <property type="term" value="P:mRNA splicing, via spliceosome"/>
    <property type="evidence" value="ECO:0007669"/>
    <property type="project" value="InterPro"/>
</dbReference>
<evidence type="ECO:0000313" key="3">
    <source>
        <dbReference type="EMBL" id="RZB73929.1"/>
    </source>
</evidence>
<dbReference type="Gene3D" id="3.40.30.10">
    <property type="entry name" value="Glutaredoxin"/>
    <property type="match status" value="2"/>
</dbReference>
<dbReference type="GO" id="GO:0005682">
    <property type="term" value="C:U5 snRNP"/>
    <property type="evidence" value="ECO:0007669"/>
    <property type="project" value="TreeGrafter"/>
</dbReference>
<accession>A0A445HJS4</accession>
<dbReference type="Pfam" id="PF02966">
    <property type="entry name" value="DIM1"/>
    <property type="match status" value="1"/>
</dbReference>
<sequence length="63" mass="7305">DEAILSEEERVVVIRFGLDWDHTCMQTLEPETTIRSIGHSKTSQEFIDIVETVYRRARKGRGV</sequence>